<accession>A0A6J4QYB8</accession>
<proteinExistence type="predicted"/>
<feature type="compositionally biased region" description="Basic and acidic residues" evidence="1">
    <location>
        <begin position="353"/>
        <end position="364"/>
    </location>
</feature>
<dbReference type="AlphaFoldDB" id="A0A6J4QYB8"/>
<gene>
    <name evidence="2" type="ORF">AVDCRST_MAG02-2476</name>
</gene>
<feature type="compositionally biased region" description="Low complexity" evidence="1">
    <location>
        <begin position="589"/>
        <end position="601"/>
    </location>
</feature>
<feature type="compositionally biased region" description="Basic and acidic residues" evidence="1">
    <location>
        <begin position="99"/>
        <end position="110"/>
    </location>
</feature>
<feature type="compositionally biased region" description="Basic and acidic residues" evidence="1">
    <location>
        <begin position="1"/>
        <end position="14"/>
    </location>
</feature>
<feature type="compositionally biased region" description="Basic and acidic residues" evidence="1">
    <location>
        <begin position="21"/>
        <end position="31"/>
    </location>
</feature>
<protein>
    <submittedName>
        <fullName evidence="2">2-polyprenyl-6-methoxyphenol hydroxylase and related FAD-dependent oxidoreductases</fullName>
    </submittedName>
</protein>
<feature type="compositionally biased region" description="Basic and acidic residues" evidence="1">
    <location>
        <begin position="508"/>
        <end position="522"/>
    </location>
</feature>
<feature type="non-terminal residue" evidence="2">
    <location>
        <position position="699"/>
    </location>
</feature>
<feature type="region of interest" description="Disordered" evidence="1">
    <location>
        <begin position="169"/>
        <end position="491"/>
    </location>
</feature>
<sequence>EEAGRRRGQEDGRRRDRGRRAREGGGWDGQRHGTKRQWPCGARCGRRVPRSGARNGEHGGYGDRRRRAGGGGPGVPSGPPGRKRGAAGGAGGLRSRLPGRHDPPGDHGADGHPGPRRAPAGGRAREGAPGPLPDAWRGAAIRHRRPRSSEDALPLPGLDAAVALHRVPARRGEALPQPRGQDALAGPGAHRGGGSGAWRALPLPGGRSRGAGEARRGGRRALLQGPPARGHRARRAFGRDGRPVLQRAAPPRRRGRRGGGYPLRPDGLPRPHRSGHLLAGGGEHPEGHLPGGQGGRGRADKGVRGGGGALALGQARGSAHRLGAAHAALRQDRARRALAPAGTLAHRRRRPRHESFGRGRDQPRRAGRRRRGEHAHGTTQVRRRGQGGGLGEGPAGKRVAGGACPGPTGRRREGHREFLRGGQALQGAPSSQGDGPPARVGRPAGLGDGLRRAARTPEARVGRAAYPRALSGGAGRGRWTTGRRRTGHGCRAWGAAPSRLCLPPEGPPVREPHDLPQERAVGEDAGVVRGGRGGAAVRLHARGLGQGQAHPQRRARCRRAERREGQSARSRGVGYGTAAAARRERDGRGAAAAQVRAAEAGLRPAAQGAGQDRSLRDGLEADRRRRGADARAQGSRRPRVPGVRTLQRCLLEVRVELDLVHGGHDGRLGQQAVEVLGHEVAHADGAHLAVGEQFLERPV</sequence>
<dbReference type="EMBL" id="CADCVH010000053">
    <property type="protein sequence ID" value="CAA9457181.1"/>
    <property type="molecule type" value="Genomic_DNA"/>
</dbReference>
<organism evidence="2">
    <name type="scientific">uncultured Rubrobacteraceae bacterium</name>
    <dbReference type="NCBI Taxonomy" id="349277"/>
    <lineage>
        <taxon>Bacteria</taxon>
        <taxon>Bacillati</taxon>
        <taxon>Actinomycetota</taxon>
        <taxon>Rubrobacteria</taxon>
        <taxon>Rubrobacterales</taxon>
        <taxon>Rubrobacteraceae</taxon>
        <taxon>environmental samples</taxon>
    </lineage>
</organism>
<feature type="compositionally biased region" description="Basic and acidic residues" evidence="1">
    <location>
        <begin position="613"/>
        <end position="629"/>
    </location>
</feature>
<evidence type="ECO:0000313" key="2">
    <source>
        <dbReference type="EMBL" id="CAA9457181.1"/>
    </source>
</evidence>
<name>A0A6J4QYB8_9ACTN</name>
<feature type="compositionally biased region" description="Basic and acidic residues" evidence="1">
    <location>
        <begin position="449"/>
        <end position="461"/>
    </location>
</feature>
<feature type="compositionally biased region" description="Basic and acidic residues" evidence="1">
    <location>
        <begin position="410"/>
        <end position="419"/>
    </location>
</feature>
<evidence type="ECO:0000256" key="1">
    <source>
        <dbReference type="SAM" id="MobiDB-lite"/>
    </source>
</evidence>
<feature type="compositionally biased region" description="Low complexity" evidence="1">
    <location>
        <begin position="311"/>
        <end position="328"/>
    </location>
</feature>
<reference evidence="2" key="1">
    <citation type="submission" date="2020-02" db="EMBL/GenBank/DDBJ databases">
        <authorList>
            <person name="Meier V. D."/>
        </authorList>
    </citation>
    <scope>NUCLEOTIDE SEQUENCE</scope>
    <source>
        <strain evidence="2">AVDCRST_MAG02</strain>
    </source>
</reference>
<feature type="region of interest" description="Disordered" evidence="1">
    <location>
        <begin position="1"/>
        <end position="156"/>
    </location>
</feature>
<feature type="non-terminal residue" evidence="2">
    <location>
        <position position="1"/>
    </location>
</feature>
<feature type="region of interest" description="Disordered" evidence="1">
    <location>
        <begin position="541"/>
        <end position="640"/>
    </location>
</feature>
<feature type="region of interest" description="Disordered" evidence="1">
    <location>
        <begin position="504"/>
        <end position="529"/>
    </location>
</feature>
<feature type="compositionally biased region" description="Basic residues" evidence="1">
    <location>
        <begin position="551"/>
        <end position="560"/>
    </location>
</feature>